<keyword evidence="2" id="KW-1185">Reference proteome</keyword>
<gene>
    <name evidence="1" type="ORF">XA68_10445</name>
</gene>
<comment type="caution">
    <text evidence="1">The sequence shown here is derived from an EMBL/GenBank/DDBJ whole genome shotgun (WGS) entry which is preliminary data.</text>
</comment>
<evidence type="ECO:0000313" key="2">
    <source>
        <dbReference type="Proteomes" id="UP000037136"/>
    </source>
</evidence>
<dbReference type="AlphaFoldDB" id="A0A2A9PIN1"/>
<dbReference type="EMBL" id="LAZP02000110">
    <property type="protein sequence ID" value="PFH60737.1"/>
    <property type="molecule type" value="Genomic_DNA"/>
</dbReference>
<proteinExistence type="predicted"/>
<protein>
    <submittedName>
        <fullName evidence="1">Uncharacterized protein</fullName>
    </submittedName>
</protein>
<evidence type="ECO:0000313" key="1">
    <source>
        <dbReference type="EMBL" id="PFH60737.1"/>
    </source>
</evidence>
<organism evidence="1 2">
    <name type="scientific">Ophiocordyceps unilateralis</name>
    <name type="common">Zombie-ant fungus</name>
    <name type="synonym">Torrubia unilateralis</name>
    <dbReference type="NCBI Taxonomy" id="268505"/>
    <lineage>
        <taxon>Eukaryota</taxon>
        <taxon>Fungi</taxon>
        <taxon>Dikarya</taxon>
        <taxon>Ascomycota</taxon>
        <taxon>Pezizomycotina</taxon>
        <taxon>Sordariomycetes</taxon>
        <taxon>Hypocreomycetidae</taxon>
        <taxon>Hypocreales</taxon>
        <taxon>Ophiocordycipitaceae</taxon>
        <taxon>Ophiocordyceps</taxon>
    </lineage>
</organism>
<dbReference type="Proteomes" id="UP000037136">
    <property type="component" value="Unassembled WGS sequence"/>
</dbReference>
<name>A0A2A9PIN1_OPHUN</name>
<sequence>MNFISKFQPPCASNLAHLSSDLSTGDDDSDEDSNPLHWEYEDQEYGVITGVHKVLAELVIELTSKEPKEKSSRKK</sequence>
<reference evidence="1 2" key="2">
    <citation type="journal article" date="2017" name="Sci. Rep.">
        <title>Ant-infecting Ophiocordyceps genomes reveal a high diversity of potential behavioral manipulation genes and a possible major role for enterotoxins.</title>
        <authorList>
            <person name="de Bekker C."/>
            <person name="Ohm R.A."/>
            <person name="Evans H.C."/>
            <person name="Brachmann A."/>
            <person name="Hughes D.P."/>
        </authorList>
    </citation>
    <scope>NUCLEOTIDE SEQUENCE [LARGE SCALE GENOMIC DNA]</scope>
    <source>
        <strain evidence="1 2">SC16a</strain>
    </source>
</reference>
<accession>A0A2A9PIN1</accession>
<reference evidence="1 2" key="1">
    <citation type="journal article" date="2015" name="BMC Genomics">
        <title>Gene expression during zombie ant biting behavior reflects the complexity underlying fungal parasitic behavioral manipulation.</title>
        <authorList>
            <person name="de Bekker C."/>
            <person name="Ohm R.A."/>
            <person name="Loreto R.G."/>
            <person name="Sebastian A."/>
            <person name="Albert I."/>
            <person name="Merrow M."/>
            <person name="Brachmann A."/>
            <person name="Hughes D.P."/>
        </authorList>
    </citation>
    <scope>NUCLEOTIDE SEQUENCE [LARGE SCALE GENOMIC DNA]</scope>
    <source>
        <strain evidence="1 2">SC16a</strain>
    </source>
</reference>